<evidence type="ECO:0000313" key="2">
    <source>
        <dbReference type="Proteomes" id="UP001315967"/>
    </source>
</evidence>
<dbReference type="InterPro" id="IPR017036">
    <property type="entry name" value="Lmo0553-like"/>
</dbReference>
<accession>A0ABY5P3J2</accession>
<dbReference type="EMBL" id="CP102453">
    <property type="protein sequence ID" value="UUX33229.1"/>
    <property type="molecule type" value="Genomic_DNA"/>
</dbReference>
<evidence type="ECO:0000313" key="1">
    <source>
        <dbReference type="EMBL" id="UUX33229.1"/>
    </source>
</evidence>
<organism evidence="1 2">
    <name type="scientific">Fundicoccus culcitae</name>
    <dbReference type="NCBI Taxonomy" id="2969821"/>
    <lineage>
        <taxon>Bacteria</taxon>
        <taxon>Bacillati</taxon>
        <taxon>Bacillota</taxon>
        <taxon>Bacilli</taxon>
        <taxon>Lactobacillales</taxon>
        <taxon>Aerococcaceae</taxon>
        <taxon>Fundicoccus</taxon>
    </lineage>
</organism>
<reference evidence="1 2" key="1">
    <citation type="submission" date="2022-08" db="EMBL/GenBank/DDBJ databases">
        <title>Aerococcaceae sp. nov isolated from spoiled eye mask.</title>
        <authorList>
            <person name="Zhou G."/>
            <person name="Xie X.-B."/>
            <person name="Shi Q.-S."/>
            <person name="Wang Y.-S."/>
            <person name="Wen X."/>
            <person name="Peng H."/>
            <person name="Yang X.-J."/>
            <person name="Tao H.-B."/>
            <person name="Huang X.-M."/>
        </authorList>
    </citation>
    <scope>NUCLEOTIDE SEQUENCE [LARGE SCALE GENOMIC DNA]</scope>
    <source>
        <strain evidence="2">DM20194951</strain>
    </source>
</reference>
<dbReference type="RefSeq" id="WP_313792732.1">
    <property type="nucleotide sequence ID" value="NZ_CP102453.1"/>
</dbReference>
<dbReference type="InterPro" id="IPR046342">
    <property type="entry name" value="CBS_dom_sf"/>
</dbReference>
<dbReference type="Gene3D" id="3.10.580.10">
    <property type="entry name" value="CBS-domain"/>
    <property type="match status" value="1"/>
</dbReference>
<dbReference type="Proteomes" id="UP001315967">
    <property type="component" value="Chromosome"/>
</dbReference>
<proteinExistence type="predicted"/>
<dbReference type="NCBIfam" id="NF038387">
    <property type="entry name" value="CBS_CbpA"/>
    <property type="match status" value="1"/>
</dbReference>
<gene>
    <name evidence="1" type="primary">cbpA</name>
    <name evidence="1" type="ORF">NRE15_09980</name>
</gene>
<name>A0ABY5P3J2_9LACT</name>
<protein>
    <submittedName>
        <fullName evidence="1">Cyclic di-AMP binding protein CbpA</fullName>
    </submittedName>
</protein>
<keyword evidence="2" id="KW-1185">Reference proteome</keyword>
<sequence length="215" mass="25490">MFDDLVVYKDKLQCLSESAMCDEAIEILEDNHLRCTPILDQTNTMYRGNIYRYHIYQYKYHHPDSDLSKIPVTRFLKNSTRVFRQNDHFYRLFFAMKDLPYLAVIDENNAFVGVIPHDNLIDFLAQAWAINRAGYILFVKSMGKRGDLNRLARIINRYSDISSSMFLDRTDYRTHAMSIFVLPEDVDKIQINQLVKYLSRKDIEHQLYDLQSNKI</sequence>
<dbReference type="SUPFAM" id="SSF54631">
    <property type="entry name" value="CBS-domain pair"/>
    <property type="match status" value="1"/>
</dbReference>
<dbReference type="PIRSF" id="PIRSF035040">
    <property type="entry name" value="UCP035040_CBS_Lmo0553"/>
    <property type="match status" value="1"/>
</dbReference>